<evidence type="ECO:0000256" key="2">
    <source>
        <dbReference type="SAM" id="Phobius"/>
    </source>
</evidence>
<reference evidence="5" key="1">
    <citation type="submission" date="2016-06" db="EMBL/GenBank/DDBJ databases">
        <title>Parallel loss of symbiosis genes in relatives of nitrogen-fixing non-legume Parasponia.</title>
        <authorList>
            <person name="Van Velzen R."/>
            <person name="Holmer R."/>
            <person name="Bu F."/>
            <person name="Rutten L."/>
            <person name="Van Zeijl A."/>
            <person name="Liu W."/>
            <person name="Santuari L."/>
            <person name="Cao Q."/>
            <person name="Sharma T."/>
            <person name="Shen D."/>
            <person name="Roswanjaya Y."/>
            <person name="Wardhani T."/>
            <person name="Kalhor M.S."/>
            <person name="Jansen J."/>
            <person name="Van den Hoogen J."/>
            <person name="Gungor B."/>
            <person name="Hartog M."/>
            <person name="Hontelez J."/>
            <person name="Verver J."/>
            <person name="Yang W.-C."/>
            <person name="Schijlen E."/>
            <person name="Repin R."/>
            <person name="Schilthuizen M."/>
            <person name="Schranz E."/>
            <person name="Heidstra R."/>
            <person name="Miyata K."/>
            <person name="Fedorova E."/>
            <person name="Kohlen W."/>
            <person name="Bisseling T."/>
            <person name="Smit S."/>
            <person name="Geurts R."/>
        </authorList>
    </citation>
    <scope>NUCLEOTIDE SEQUENCE [LARGE SCALE GENOMIC DNA]</scope>
    <source>
        <strain evidence="5">cv. WU1-14</strain>
    </source>
</reference>
<dbReference type="Pfam" id="PF01569">
    <property type="entry name" value="PAP2"/>
    <property type="match status" value="1"/>
</dbReference>
<feature type="transmembrane region" description="Helical" evidence="2">
    <location>
        <begin position="139"/>
        <end position="159"/>
    </location>
</feature>
<gene>
    <name evidence="4" type="ORF">PanWU01x14_072480</name>
</gene>
<dbReference type="PANTHER" id="PTHR11247:SF40">
    <property type="entry name" value="LIPID PHOSPHATE PHOSPHATASE EPSILON 1, CHLOROPLASTIC"/>
    <property type="match status" value="1"/>
</dbReference>
<keyword evidence="2" id="KW-1133">Transmembrane helix</keyword>
<accession>A0A2P5DDU1</accession>
<dbReference type="SUPFAM" id="SSF48317">
    <property type="entry name" value="Acid phosphatase/Vanadium-dependent haloperoxidase"/>
    <property type="match status" value="1"/>
</dbReference>
<sequence>MSASTSTQLHQPILKFFPGLSCRLKSLKPISTPTFPNSSSSSKLVLSSAFVFKKGPFERNNYLGPKTMFELVKTRAFRNGNGDEGVKTIEQEALVGGSSQFRPGFMSDGLESTLNKLSKWLVSGLFAAVILWRHDAEAVWAALGSVINALLSVALKRILNQERPASAMKSDPGMPSSHSQSIFFTFTFAILSIVEWLGINEITIATSLFVLALGSYLSWLRVSQRLHTLSQVVVGAVIGSIFCIFWHLSWNAFVLQGFNSSLWVQIIVILGAAAFCLGFVFYVYQNWFRDER</sequence>
<dbReference type="OrthoDB" id="302705at2759"/>
<dbReference type="InterPro" id="IPR000326">
    <property type="entry name" value="PAP2/HPO"/>
</dbReference>
<feature type="transmembrane region" description="Helical" evidence="2">
    <location>
        <begin position="204"/>
        <end position="220"/>
    </location>
</feature>
<dbReference type="PANTHER" id="PTHR11247">
    <property type="entry name" value="PALMITOYL-PROTEIN THIOESTERASE/DOLICHYLDIPHOSPHATASE 1"/>
    <property type="match status" value="1"/>
</dbReference>
<keyword evidence="4" id="KW-0575">Peroxidase</keyword>
<comment type="caution">
    <text evidence="4">The sequence shown here is derived from an EMBL/GenBank/DDBJ whole genome shotgun (WGS) entry which is preliminary data.</text>
</comment>
<organism evidence="4 5">
    <name type="scientific">Parasponia andersonii</name>
    <name type="common">Sponia andersonii</name>
    <dbReference type="NCBI Taxonomy" id="3476"/>
    <lineage>
        <taxon>Eukaryota</taxon>
        <taxon>Viridiplantae</taxon>
        <taxon>Streptophyta</taxon>
        <taxon>Embryophyta</taxon>
        <taxon>Tracheophyta</taxon>
        <taxon>Spermatophyta</taxon>
        <taxon>Magnoliopsida</taxon>
        <taxon>eudicotyledons</taxon>
        <taxon>Gunneridae</taxon>
        <taxon>Pentapetalae</taxon>
        <taxon>rosids</taxon>
        <taxon>fabids</taxon>
        <taxon>Rosales</taxon>
        <taxon>Cannabaceae</taxon>
        <taxon>Parasponia</taxon>
    </lineage>
</organism>
<evidence type="ECO:0000313" key="4">
    <source>
        <dbReference type="EMBL" id="PON71451.1"/>
    </source>
</evidence>
<keyword evidence="4" id="KW-0560">Oxidoreductase</keyword>
<evidence type="ECO:0000256" key="1">
    <source>
        <dbReference type="ARBA" id="ARBA00022801"/>
    </source>
</evidence>
<keyword evidence="2" id="KW-0812">Transmembrane</keyword>
<dbReference type="GO" id="GO:0004601">
    <property type="term" value="F:peroxidase activity"/>
    <property type="evidence" value="ECO:0007669"/>
    <property type="project" value="UniProtKB-KW"/>
</dbReference>
<dbReference type="SMART" id="SM00014">
    <property type="entry name" value="acidPPc"/>
    <property type="match status" value="1"/>
</dbReference>
<evidence type="ECO:0000259" key="3">
    <source>
        <dbReference type="SMART" id="SM00014"/>
    </source>
</evidence>
<feature type="domain" description="Phosphatidic acid phosphatase type 2/haloperoxidase" evidence="3">
    <location>
        <begin position="138"/>
        <end position="247"/>
    </location>
</feature>
<dbReference type="AlphaFoldDB" id="A0A2P5DDU1"/>
<keyword evidence="2" id="KW-0472">Membrane</keyword>
<feature type="transmembrane region" description="Helical" evidence="2">
    <location>
        <begin position="180"/>
        <end position="198"/>
    </location>
</feature>
<protein>
    <submittedName>
        <fullName evidence="4">Phosphatidic acid phosphatase type 2/haloperoxidase</fullName>
    </submittedName>
</protein>
<keyword evidence="5" id="KW-1185">Reference proteome</keyword>
<feature type="transmembrane region" description="Helical" evidence="2">
    <location>
        <begin position="262"/>
        <end position="284"/>
    </location>
</feature>
<dbReference type="GO" id="GO:0047874">
    <property type="term" value="F:dolichyldiphosphatase activity"/>
    <property type="evidence" value="ECO:0007669"/>
    <property type="project" value="TreeGrafter"/>
</dbReference>
<dbReference type="Gene3D" id="1.20.144.10">
    <property type="entry name" value="Phosphatidic acid phosphatase type 2/haloperoxidase"/>
    <property type="match status" value="1"/>
</dbReference>
<keyword evidence="1" id="KW-0378">Hydrolase</keyword>
<proteinExistence type="predicted"/>
<dbReference type="GO" id="GO:0005789">
    <property type="term" value="C:endoplasmic reticulum membrane"/>
    <property type="evidence" value="ECO:0007669"/>
    <property type="project" value="TreeGrafter"/>
</dbReference>
<dbReference type="Proteomes" id="UP000237105">
    <property type="component" value="Unassembled WGS sequence"/>
</dbReference>
<evidence type="ECO:0000313" key="5">
    <source>
        <dbReference type="Proteomes" id="UP000237105"/>
    </source>
</evidence>
<dbReference type="InterPro" id="IPR036938">
    <property type="entry name" value="PAP2/HPO_sf"/>
</dbReference>
<feature type="transmembrane region" description="Helical" evidence="2">
    <location>
        <begin position="232"/>
        <end position="250"/>
    </location>
</feature>
<dbReference type="GO" id="GO:0008610">
    <property type="term" value="P:lipid biosynthetic process"/>
    <property type="evidence" value="ECO:0007669"/>
    <property type="project" value="TreeGrafter"/>
</dbReference>
<dbReference type="STRING" id="3476.A0A2P5DDU1"/>
<dbReference type="GO" id="GO:0006487">
    <property type="term" value="P:protein N-linked glycosylation"/>
    <property type="evidence" value="ECO:0007669"/>
    <property type="project" value="TreeGrafter"/>
</dbReference>
<name>A0A2P5DDU1_PARAD</name>
<dbReference type="EMBL" id="JXTB01000044">
    <property type="protein sequence ID" value="PON71451.1"/>
    <property type="molecule type" value="Genomic_DNA"/>
</dbReference>